<sequence>MAKLKQALYSTTHTPTDNGTPTAYDSEMPLECCICMRDFDGDSVAHIIRGCGHVF</sequence>
<evidence type="ECO:0000256" key="1">
    <source>
        <dbReference type="SAM" id="MobiDB-lite"/>
    </source>
</evidence>
<gene>
    <name evidence="2" type="ORF">SARC_17802</name>
</gene>
<dbReference type="RefSeq" id="XP_014143586.1">
    <property type="nucleotide sequence ID" value="XM_014288111.1"/>
</dbReference>
<protein>
    <submittedName>
        <fullName evidence="2">Uncharacterized protein</fullName>
    </submittedName>
</protein>
<dbReference type="AlphaFoldDB" id="A0A0L0EZ65"/>
<reference evidence="2 3" key="1">
    <citation type="submission" date="2011-02" db="EMBL/GenBank/DDBJ databases">
        <title>The Genome Sequence of Sphaeroforma arctica JP610.</title>
        <authorList>
            <consortium name="The Broad Institute Genome Sequencing Platform"/>
            <person name="Russ C."/>
            <person name="Cuomo C."/>
            <person name="Young S.K."/>
            <person name="Zeng Q."/>
            <person name="Gargeya S."/>
            <person name="Alvarado L."/>
            <person name="Berlin A."/>
            <person name="Chapman S.B."/>
            <person name="Chen Z."/>
            <person name="Freedman E."/>
            <person name="Gellesch M."/>
            <person name="Goldberg J."/>
            <person name="Griggs A."/>
            <person name="Gujja S."/>
            <person name="Heilman E."/>
            <person name="Heiman D."/>
            <person name="Howarth C."/>
            <person name="Mehta T."/>
            <person name="Neiman D."/>
            <person name="Pearson M."/>
            <person name="Roberts A."/>
            <person name="Saif S."/>
            <person name="Shea T."/>
            <person name="Shenoy N."/>
            <person name="Sisk P."/>
            <person name="Stolte C."/>
            <person name="Sykes S."/>
            <person name="White J."/>
            <person name="Yandava C."/>
            <person name="Burger G."/>
            <person name="Gray M.W."/>
            <person name="Holland P.W.H."/>
            <person name="King N."/>
            <person name="Lang F.B.F."/>
            <person name="Roger A.J."/>
            <person name="Ruiz-Trillo I."/>
            <person name="Haas B."/>
            <person name="Nusbaum C."/>
            <person name="Birren B."/>
        </authorList>
    </citation>
    <scope>NUCLEOTIDE SEQUENCE [LARGE SCALE GENOMIC DNA]</scope>
    <source>
        <strain evidence="2 3">JP610</strain>
    </source>
</reference>
<dbReference type="OrthoDB" id="8062037at2759"/>
<dbReference type="GeneID" id="25918306"/>
<dbReference type="EMBL" id="KQ253759">
    <property type="protein sequence ID" value="KNC69684.1"/>
    <property type="molecule type" value="Genomic_DNA"/>
</dbReference>
<dbReference type="Proteomes" id="UP000054560">
    <property type="component" value="Unassembled WGS sequence"/>
</dbReference>
<evidence type="ECO:0000313" key="3">
    <source>
        <dbReference type="Proteomes" id="UP000054560"/>
    </source>
</evidence>
<dbReference type="SUPFAM" id="SSF57850">
    <property type="entry name" value="RING/U-box"/>
    <property type="match status" value="1"/>
</dbReference>
<proteinExistence type="predicted"/>
<accession>A0A0L0EZ65</accession>
<feature type="compositionally biased region" description="Low complexity" evidence="1">
    <location>
        <begin position="11"/>
        <end position="22"/>
    </location>
</feature>
<name>A0A0L0EZ65_9EUKA</name>
<organism evidence="2 3">
    <name type="scientific">Sphaeroforma arctica JP610</name>
    <dbReference type="NCBI Taxonomy" id="667725"/>
    <lineage>
        <taxon>Eukaryota</taxon>
        <taxon>Ichthyosporea</taxon>
        <taxon>Ichthyophonida</taxon>
        <taxon>Sphaeroforma</taxon>
    </lineage>
</organism>
<evidence type="ECO:0000313" key="2">
    <source>
        <dbReference type="EMBL" id="KNC69684.1"/>
    </source>
</evidence>
<keyword evidence="3" id="KW-1185">Reference proteome</keyword>
<feature type="region of interest" description="Disordered" evidence="1">
    <location>
        <begin position="1"/>
        <end position="22"/>
    </location>
</feature>
<feature type="non-terminal residue" evidence="2">
    <location>
        <position position="55"/>
    </location>
</feature>